<protein>
    <submittedName>
        <fullName evidence="2">Uncharacterized protein</fullName>
    </submittedName>
</protein>
<gene>
    <name evidence="2" type="ORF">EPD60_00615</name>
</gene>
<dbReference type="OrthoDB" id="3540923at2"/>
<comment type="caution">
    <text evidence="2">The sequence shown here is derived from an EMBL/GenBank/DDBJ whole genome shotgun (WGS) entry which is preliminary data.</text>
</comment>
<dbReference type="Proteomes" id="UP000295334">
    <property type="component" value="Unassembled WGS sequence"/>
</dbReference>
<keyword evidence="3" id="KW-1185">Reference proteome</keyword>
<dbReference type="AlphaFoldDB" id="A0A4R1BQT7"/>
<reference evidence="2 3" key="1">
    <citation type="submission" date="2019-03" db="EMBL/GenBank/DDBJ databases">
        <authorList>
            <person name="Kim M.K.M."/>
        </authorList>
    </citation>
    <scope>NUCLEOTIDE SEQUENCE [LARGE SCALE GENOMIC DNA]</scope>
    <source>
        <strain evidence="2 3">17J68-12</strain>
    </source>
</reference>
<feature type="coiled-coil region" evidence="1">
    <location>
        <begin position="5"/>
        <end position="100"/>
    </location>
</feature>
<dbReference type="EMBL" id="SJZI01000001">
    <property type="protein sequence ID" value="TCJ19657.1"/>
    <property type="molecule type" value="Genomic_DNA"/>
</dbReference>
<keyword evidence="1" id="KW-0175">Coiled coil</keyword>
<sequence>MLLPFDELNARLNAAAARRESLLRARARFTAIENDIATARRQLAELEVVLAREKRDFDRLEGRSLHSLFYTVLGSREQQLEKERQEYLAAVLKHEEAKARIPALEADRAALLESSQQWEGADTEYESLLREKETLVLAAGDERARRLQELSDRQRSLASELREVQEAEAAGAPALQALRDVELYLKKAANWGTWDLLGGETLATWAKHDNIDDAREALYRAQYVLQSFRNELSDLGRRIEWELDLGGLTTFADYFFDNLITDWIVQQRIQRSLDATRDLGMRVQQIVYDLGRRRLRLDADIQAAEKDRMGILAA</sequence>
<accession>A0A4R1BQT7</accession>
<dbReference type="RefSeq" id="WP_131445691.1">
    <property type="nucleotide sequence ID" value="NZ_SJZI01000001.1"/>
</dbReference>
<evidence type="ECO:0000256" key="1">
    <source>
        <dbReference type="SAM" id="Coils"/>
    </source>
</evidence>
<proteinExistence type="predicted"/>
<evidence type="ECO:0000313" key="3">
    <source>
        <dbReference type="Proteomes" id="UP000295334"/>
    </source>
</evidence>
<name>A0A4R1BQT7_9BACT</name>
<organism evidence="2 3">
    <name type="scientific">Flaviaesturariibacter flavus</name>
    <dbReference type="NCBI Taxonomy" id="2502780"/>
    <lineage>
        <taxon>Bacteria</taxon>
        <taxon>Pseudomonadati</taxon>
        <taxon>Bacteroidota</taxon>
        <taxon>Chitinophagia</taxon>
        <taxon>Chitinophagales</taxon>
        <taxon>Chitinophagaceae</taxon>
        <taxon>Flaviaestuariibacter</taxon>
    </lineage>
</organism>
<evidence type="ECO:0000313" key="2">
    <source>
        <dbReference type="EMBL" id="TCJ19657.1"/>
    </source>
</evidence>